<evidence type="ECO:0000313" key="3">
    <source>
        <dbReference type="Proteomes" id="UP000177082"/>
    </source>
</evidence>
<protein>
    <submittedName>
        <fullName evidence="2">Uncharacterized protein</fullName>
    </submittedName>
</protein>
<feature type="compositionally biased region" description="Basic and acidic residues" evidence="1">
    <location>
        <begin position="8"/>
        <end position="20"/>
    </location>
</feature>
<name>A0A1F8BMJ8_9BACT</name>
<proteinExistence type="predicted"/>
<reference evidence="2 3" key="1">
    <citation type="journal article" date="2016" name="Nat. Commun.">
        <title>Thousands of microbial genomes shed light on interconnected biogeochemical processes in an aquifer system.</title>
        <authorList>
            <person name="Anantharaman K."/>
            <person name="Brown C.T."/>
            <person name="Hug L.A."/>
            <person name="Sharon I."/>
            <person name="Castelle C.J."/>
            <person name="Probst A.J."/>
            <person name="Thomas B.C."/>
            <person name="Singh A."/>
            <person name="Wilkins M.J."/>
            <person name="Karaoz U."/>
            <person name="Brodie E.L."/>
            <person name="Williams K.H."/>
            <person name="Hubbard S.S."/>
            <person name="Banfield J.F."/>
        </authorList>
    </citation>
    <scope>NUCLEOTIDE SEQUENCE [LARGE SCALE GENOMIC DNA]</scope>
</reference>
<organism evidence="2 3">
    <name type="scientific">Candidatus Woesebacteria bacterium RIFCSPLOWO2_01_FULL_39_21</name>
    <dbReference type="NCBI Taxonomy" id="1802519"/>
    <lineage>
        <taxon>Bacteria</taxon>
        <taxon>Candidatus Woeseibacteriota</taxon>
    </lineage>
</organism>
<dbReference type="AlphaFoldDB" id="A0A1F8BMJ8"/>
<sequence>MDETGETYEGHHKDPPLHDAKTEYDKDVSVYAYYSTGKGLLARKDGDSIKTSIVRYKFRGEGDRKYIKEENWSPELDLSTMDYADIISSMEIFVLLRNFPRGKFAGLLDTDLLGNLAPILRRFSTKIKATDPEAIYLDRLLIDDILNTDEDEKDLVLFLRLGQRLDEKEESVSRIKRTSLYRLNVASGEVFKYTGDTVDYSLAKKGNWKSLAKIAEQE</sequence>
<gene>
    <name evidence="2" type="ORF">A2961_01525</name>
</gene>
<evidence type="ECO:0000256" key="1">
    <source>
        <dbReference type="SAM" id="MobiDB-lite"/>
    </source>
</evidence>
<feature type="region of interest" description="Disordered" evidence="1">
    <location>
        <begin position="1"/>
        <end position="20"/>
    </location>
</feature>
<comment type="caution">
    <text evidence="2">The sequence shown here is derived from an EMBL/GenBank/DDBJ whole genome shotgun (WGS) entry which is preliminary data.</text>
</comment>
<dbReference type="STRING" id="1802519.A2961_01525"/>
<dbReference type="EMBL" id="MGHF01000001">
    <property type="protein sequence ID" value="OGM65273.1"/>
    <property type="molecule type" value="Genomic_DNA"/>
</dbReference>
<accession>A0A1F8BMJ8</accession>
<dbReference type="Proteomes" id="UP000177082">
    <property type="component" value="Unassembled WGS sequence"/>
</dbReference>
<evidence type="ECO:0000313" key="2">
    <source>
        <dbReference type="EMBL" id="OGM65273.1"/>
    </source>
</evidence>